<dbReference type="Proteomes" id="UP000316621">
    <property type="component" value="Chromosome 9"/>
</dbReference>
<dbReference type="PANTHER" id="PTHR31589:SF2">
    <property type="entry name" value="ASLB (DUF239)-RELATED"/>
    <property type="match status" value="1"/>
</dbReference>
<accession>A0A4Y7KYX0</accession>
<sequence length="159" mass="17691">MEEIRERNSISVPESDRLTAGSIRVSRVSPSSASQSWNKKVNLNGYRCLKGTVPIRRTSREELLGAESFSKSIMLSHVRAPNEIIVQPPGQHVAIRQSTNSTQEDPVIPYRGLKADVKIDNPSSVEKDQQSASLLWLESGTADNFTTIQAGWMDHIFNN</sequence>
<organism evidence="1 2">
    <name type="scientific">Papaver somniferum</name>
    <name type="common">Opium poppy</name>
    <dbReference type="NCBI Taxonomy" id="3469"/>
    <lineage>
        <taxon>Eukaryota</taxon>
        <taxon>Viridiplantae</taxon>
        <taxon>Streptophyta</taxon>
        <taxon>Embryophyta</taxon>
        <taxon>Tracheophyta</taxon>
        <taxon>Spermatophyta</taxon>
        <taxon>Magnoliopsida</taxon>
        <taxon>Ranunculales</taxon>
        <taxon>Papaveraceae</taxon>
        <taxon>Papaveroideae</taxon>
        <taxon>Papaver</taxon>
    </lineage>
</organism>
<evidence type="ECO:0000313" key="1">
    <source>
        <dbReference type="EMBL" id="RZC77125.1"/>
    </source>
</evidence>
<keyword evidence="2" id="KW-1185">Reference proteome</keyword>
<protein>
    <submittedName>
        <fullName evidence="1">Uncharacterized protein</fullName>
    </submittedName>
</protein>
<dbReference type="AlphaFoldDB" id="A0A4Y7KYX0"/>
<name>A0A4Y7KYX0_PAPSO</name>
<dbReference type="Gramene" id="RZC77125">
    <property type="protein sequence ID" value="RZC77125"/>
    <property type="gene ID" value="C5167_001272"/>
</dbReference>
<evidence type="ECO:0000313" key="2">
    <source>
        <dbReference type="Proteomes" id="UP000316621"/>
    </source>
</evidence>
<reference evidence="1 2" key="1">
    <citation type="journal article" date="2018" name="Science">
        <title>The opium poppy genome and morphinan production.</title>
        <authorList>
            <person name="Guo L."/>
            <person name="Winzer T."/>
            <person name="Yang X."/>
            <person name="Li Y."/>
            <person name="Ning Z."/>
            <person name="He Z."/>
            <person name="Teodor R."/>
            <person name="Lu Y."/>
            <person name="Bowser T.A."/>
            <person name="Graham I.A."/>
            <person name="Ye K."/>
        </authorList>
    </citation>
    <scope>NUCLEOTIDE SEQUENCE [LARGE SCALE GENOMIC DNA]</scope>
    <source>
        <strain evidence="2">cv. HN1</strain>
        <tissue evidence="1">Leaves</tissue>
    </source>
</reference>
<dbReference type="InterPro" id="IPR053168">
    <property type="entry name" value="Glutamic_endopeptidase"/>
</dbReference>
<gene>
    <name evidence="1" type="ORF">C5167_001272</name>
</gene>
<dbReference type="EMBL" id="CM010723">
    <property type="protein sequence ID" value="RZC77125.1"/>
    <property type="molecule type" value="Genomic_DNA"/>
</dbReference>
<dbReference type="PANTHER" id="PTHR31589">
    <property type="entry name" value="PROTEIN, PUTATIVE (DUF239)-RELATED-RELATED"/>
    <property type="match status" value="1"/>
</dbReference>
<proteinExistence type="predicted"/>